<evidence type="ECO:0000256" key="7">
    <source>
        <dbReference type="ARBA" id="ARBA00023136"/>
    </source>
</evidence>
<accession>A0A7M7PDA1</accession>
<dbReference type="Gene3D" id="1.10.8.680">
    <property type="entry name" value="Ypt/Rab-GAP domain of gyp1p, domain 2"/>
    <property type="match status" value="1"/>
</dbReference>
<evidence type="ECO:0000256" key="4">
    <source>
        <dbReference type="ARBA" id="ARBA00015455"/>
    </source>
</evidence>
<evidence type="ECO:0000256" key="1">
    <source>
        <dbReference type="ARBA" id="ARBA00004514"/>
    </source>
</evidence>
<evidence type="ECO:0000259" key="11">
    <source>
        <dbReference type="PROSITE" id="PS50086"/>
    </source>
</evidence>
<dbReference type="GO" id="GO:0032007">
    <property type="term" value="P:negative regulation of TOR signaling"/>
    <property type="evidence" value="ECO:0000318"/>
    <property type="project" value="GO_Central"/>
</dbReference>
<dbReference type="GO" id="GO:0033596">
    <property type="term" value="C:TSC1-TSC2 complex"/>
    <property type="evidence" value="ECO:0000318"/>
    <property type="project" value="GO_Central"/>
</dbReference>
<evidence type="ECO:0000256" key="2">
    <source>
        <dbReference type="ARBA" id="ARBA00004541"/>
    </source>
</evidence>
<dbReference type="GO" id="GO:0005765">
    <property type="term" value="C:lysosomal membrane"/>
    <property type="evidence" value="ECO:0007669"/>
    <property type="project" value="UniProtKB-SubCell"/>
</dbReference>
<dbReference type="PANTHER" id="PTHR13530:SF3">
    <property type="entry name" value="TBC1 DOMAIN FAMILY MEMBER 7"/>
    <property type="match status" value="1"/>
</dbReference>
<comment type="subcellular location">
    <subcellularLocation>
        <location evidence="1">Cytoplasm</location>
        <location evidence="1">Cytosol</location>
    </subcellularLocation>
    <subcellularLocation>
        <location evidence="2">Cytoplasmic vesicle</location>
    </subcellularLocation>
    <subcellularLocation>
        <location evidence="3">Lysosome membrane</location>
    </subcellularLocation>
</comment>
<dbReference type="GO" id="GO:0031410">
    <property type="term" value="C:cytoplasmic vesicle"/>
    <property type="evidence" value="ECO:0007669"/>
    <property type="project" value="UniProtKB-SubCell"/>
</dbReference>
<keyword evidence="6" id="KW-0963">Cytoplasm</keyword>
<dbReference type="GO" id="GO:0005096">
    <property type="term" value="F:GTPase activator activity"/>
    <property type="evidence" value="ECO:0000318"/>
    <property type="project" value="GO_Central"/>
</dbReference>
<proteinExistence type="predicted"/>
<reference evidence="12" key="2">
    <citation type="submission" date="2021-01" db="UniProtKB">
        <authorList>
            <consortium name="EnsemblMetazoa"/>
        </authorList>
    </citation>
    <scope>IDENTIFICATION</scope>
</reference>
<sequence>MSERNFRSHYYEKVGFRGVEEKKSLEILLSEDPVDIDKLSTFCARFSVPAMFRPLVWKLILGILPPHPSIHEFVWQQRTEQFNDLHRALKVMSAINEETPMSLCFLKMFLLEEGRLPLEEEKLPETDEHDLFVAIATASIEMNDEDDLESYWTAVCVFRNGRKMKDQIRMMYTQGILKKEDPALYNHLLTINSLERLPYTSWFNALFAGVLPTDALKRVWDRVLGGASRVLIYVALTQLLTHRHTLMGIGTPDLVSQYLQKMPLDMQKSSSTKPLNSGKRMGVT</sequence>
<dbReference type="Gene3D" id="1.10.472.80">
    <property type="entry name" value="Ypt/Rab-GAP domain of gyp1p, domain 3"/>
    <property type="match status" value="1"/>
</dbReference>
<dbReference type="EnsemblMetazoa" id="XM_030993624">
    <property type="protein sequence ID" value="XP_030849484"/>
    <property type="gene ID" value="LOC753486"/>
</dbReference>
<evidence type="ECO:0000313" key="12">
    <source>
        <dbReference type="EnsemblMetazoa" id="XP_030849484"/>
    </source>
</evidence>
<dbReference type="PANTHER" id="PTHR13530">
    <property type="entry name" value="TBC1 DOMAIN FAMILY MEMBER 7"/>
    <property type="match status" value="1"/>
</dbReference>
<evidence type="ECO:0000256" key="6">
    <source>
        <dbReference type="ARBA" id="ARBA00022490"/>
    </source>
</evidence>
<reference evidence="13" key="1">
    <citation type="submission" date="2015-02" db="EMBL/GenBank/DDBJ databases">
        <title>Genome sequencing for Strongylocentrotus purpuratus.</title>
        <authorList>
            <person name="Murali S."/>
            <person name="Liu Y."/>
            <person name="Vee V."/>
            <person name="English A."/>
            <person name="Wang M."/>
            <person name="Skinner E."/>
            <person name="Han Y."/>
            <person name="Muzny D.M."/>
            <person name="Worley K.C."/>
            <person name="Gibbs R.A."/>
        </authorList>
    </citation>
    <scope>NUCLEOTIDE SEQUENCE</scope>
</reference>
<dbReference type="PROSITE" id="PS50086">
    <property type="entry name" value="TBC_RABGAP"/>
    <property type="match status" value="1"/>
</dbReference>
<feature type="domain" description="Rab-GAP TBC" evidence="11">
    <location>
        <begin position="47"/>
        <end position="227"/>
    </location>
</feature>
<dbReference type="OMA" id="VMHTMWL"/>
<evidence type="ECO:0000256" key="10">
    <source>
        <dbReference type="ARBA" id="ARBA00046045"/>
    </source>
</evidence>
<evidence type="ECO:0000256" key="9">
    <source>
        <dbReference type="ARBA" id="ARBA00023329"/>
    </source>
</evidence>
<dbReference type="InterPro" id="IPR000195">
    <property type="entry name" value="Rab-GAP-TBC_dom"/>
</dbReference>
<dbReference type="Proteomes" id="UP000007110">
    <property type="component" value="Unassembled WGS sequence"/>
</dbReference>
<dbReference type="CTD" id="51256"/>
<comment type="function">
    <text evidence="10">Non-catalytic component of the TSC-TBC complex, a multiprotein complex that acts as a negative regulator of the canonical mTORC1 complex, an evolutionarily conserved central nutrient sensor that stimulates anabolic reactions and macromolecule biosynthesis to promote cellular biomass generation and growth. The TSC-TBC complex acts as a GTPase-activating protein (GAP) for the small GTPase RHEB, a direct activator of the protein kinase activity of mTORC1. In absence of nutrients, the TSC-TBC complex inhibits mTORC1, thereby preventing phosphorylation of ribosomal protein S6 kinase (RPS6KB1 and RPS6KB2) and EIF4EBP1 (4E-BP1) by the mTORC1 signaling. The TSC-TBC complex is inactivated in response to nutrients, relieving inhibition of mTORC1.</text>
</comment>
<evidence type="ECO:0000256" key="5">
    <source>
        <dbReference type="ARBA" id="ARBA00022468"/>
    </source>
</evidence>
<dbReference type="InParanoid" id="A0A7M7PDA1"/>
<organism evidence="12 13">
    <name type="scientific">Strongylocentrotus purpuratus</name>
    <name type="common">Purple sea urchin</name>
    <dbReference type="NCBI Taxonomy" id="7668"/>
    <lineage>
        <taxon>Eukaryota</taxon>
        <taxon>Metazoa</taxon>
        <taxon>Echinodermata</taxon>
        <taxon>Eleutherozoa</taxon>
        <taxon>Echinozoa</taxon>
        <taxon>Echinoidea</taxon>
        <taxon>Euechinoidea</taxon>
        <taxon>Echinacea</taxon>
        <taxon>Camarodonta</taxon>
        <taxon>Echinidea</taxon>
        <taxon>Strongylocentrotidae</taxon>
        <taxon>Strongylocentrotus</taxon>
    </lineage>
</organism>
<dbReference type="GeneID" id="753486"/>
<dbReference type="InterPro" id="IPR039842">
    <property type="entry name" value="TBC1D7"/>
</dbReference>
<dbReference type="FunCoup" id="A0A7M7PDA1">
    <property type="interactions" value="586"/>
</dbReference>
<dbReference type="SUPFAM" id="SSF47923">
    <property type="entry name" value="Ypt/Rab-GAP domain of gyp1p"/>
    <property type="match status" value="2"/>
</dbReference>
<dbReference type="RefSeq" id="XP_030849484.1">
    <property type="nucleotide sequence ID" value="XM_030993624.1"/>
</dbReference>
<dbReference type="InterPro" id="IPR043039">
    <property type="entry name" value="TBC1D7_dom2"/>
</dbReference>
<keyword evidence="9" id="KW-0968">Cytoplasmic vesicle</keyword>
<dbReference type="Gene3D" id="1.10.10.750">
    <property type="entry name" value="Ypt/Rab-GAP domain of gyp1p, domain 1"/>
    <property type="match status" value="1"/>
</dbReference>
<dbReference type="KEGG" id="spu:753486"/>
<dbReference type="Pfam" id="PF00566">
    <property type="entry name" value="RabGAP-TBC"/>
    <property type="match status" value="1"/>
</dbReference>
<protein>
    <recommendedName>
        <fullName evidence="4">TBC1 domain family member 7</fullName>
    </recommendedName>
</protein>
<keyword evidence="5" id="KW-0343">GTPase activation</keyword>
<dbReference type="AlphaFoldDB" id="A0A7M7PDA1"/>
<dbReference type="InterPro" id="IPR035969">
    <property type="entry name" value="Rab-GAP_TBC_sf"/>
</dbReference>
<evidence type="ECO:0000313" key="13">
    <source>
        <dbReference type="Proteomes" id="UP000007110"/>
    </source>
</evidence>
<dbReference type="OrthoDB" id="18718at2759"/>
<keyword evidence="13" id="KW-1185">Reference proteome</keyword>
<keyword evidence="7" id="KW-0472">Membrane</keyword>
<evidence type="ECO:0000256" key="3">
    <source>
        <dbReference type="ARBA" id="ARBA00004656"/>
    </source>
</evidence>
<keyword evidence="8" id="KW-0458">Lysosome</keyword>
<name>A0A7M7PDA1_STRPU</name>
<dbReference type="GO" id="GO:0062078">
    <property type="term" value="F:TSC1-TSC2 complex binding"/>
    <property type="evidence" value="ECO:0000318"/>
    <property type="project" value="GO_Central"/>
</dbReference>
<evidence type="ECO:0000256" key="8">
    <source>
        <dbReference type="ARBA" id="ARBA00023228"/>
    </source>
</evidence>